<dbReference type="HOGENOM" id="CLU_3334078_0_0_10"/>
<proteinExistence type="predicted"/>
<dbReference type="PATRIC" id="fig|203275.8.peg.2024"/>
<evidence type="ECO:0000313" key="2">
    <source>
        <dbReference type="Proteomes" id="UP000005436"/>
    </source>
</evidence>
<organism evidence="1 2">
    <name type="scientific">Tannerella forsythia (strain ATCC 43037 / JCM 10827 / CCUG 21028 A / KCTC 5666 / FDC 338)</name>
    <name type="common">Bacteroides forsythus</name>
    <dbReference type="NCBI Taxonomy" id="203275"/>
    <lineage>
        <taxon>Bacteria</taxon>
        <taxon>Pseudomonadati</taxon>
        <taxon>Bacteroidota</taxon>
        <taxon>Bacteroidia</taxon>
        <taxon>Bacteroidales</taxon>
        <taxon>Tannerellaceae</taxon>
        <taxon>Tannerella</taxon>
    </lineage>
</organism>
<dbReference type="STRING" id="203275.BFO_2234"/>
<gene>
    <name evidence="1" type="ordered locus">BFO_2234</name>
</gene>
<protein>
    <submittedName>
        <fullName evidence="1">Uncharacterized protein</fullName>
    </submittedName>
</protein>
<dbReference type="EMBL" id="CP003191">
    <property type="protein sequence ID" value="AEW21249.1"/>
    <property type="molecule type" value="Genomic_DNA"/>
</dbReference>
<name>G8UJA5_TANFA</name>
<accession>G8UJA5</accession>
<keyword evidence="2" id="KW-1185">Reference proteome</keyword>
<evidence type="ECO:0000313" key="1">
    <source>
        <dbReference type="EMBL" id="AEW21249.1"/>
    </source>
</evidence>
<dbReference type="KEGG" id="tfo:BFO_2234"/>
<sequence>MPITLFFSSRYYFYEIKHIAKIENNTDEKNKKLKDCIF</sequence>
<dbReference type="AlphaFoldDB" id="G8UJA5"/>
<reference evidence="2" key="1">
    <citation type="submission" date="2011-12" db="EMBL/GenBank/DDBJ databases">
        <title>Complete sequence of Tannerella forsythia ATCC 43037.</title>
        <authorList>
            <person name="Dewhirst F."/>
            <person name="Tanner A."/>
            <person name="Izard J."/>
            <person name="Brinkac L."/>
            <person name="Durkin A.S."/>
            <person name="Hostetler J."/>
            <person name="Shetty J."/>
            <person name="Torralba M."/>
            <person name="Gill S."/>
            <person name="Nelson K."/>
        </authorList>
    </citation>
    <scope>NUCLEOTIDE SEQUENCE [LARGE SCALE GENOMIC DNA]</scope>
    <source>
        <strain evidence="2">ATCC 43037 / JCM 10827 / CCUG 33226 / KCTC 5666 / FDC 338</strain>
    </source>
</reference>
<dbReference type="Proteomes" id="UP000005436">
    <property type="component" value="Chromosome"/>
</dbReference>